<sequence length="878" mass="99020">MSDYANTRIAHTDFLINGTKFTKYNTTRGGTKERILKLDINQGRILWNSNKLGVINLEWIKRIEFGIDPKVYQLVVTSPVQEIPQQDLARTLVIYYVKLKNSADNVTCLHLVAPSVELGLCWAQTLEDMITEMQQEAVTEEQPLQETFEASLKTWIKDYWTHCDTNRDGVVELKEFKKFIGFMGLKLDDDVVRNLYEMNVKEKNSSQSLDILKALYKQLNPHPEIIKIFNNYAKEHPSKFMSLMEFKEFLKYAQSANYSDEYIEVLYLSFKQEDAPGITPAQFINFLASPQFNPYSNELQEFEQDMSQPLNAYFINSSHNTYLTGNQLKSQSSVSAYINALKDGCRCVELDCWDGPNNEPVVYHGYTLTSKILFKDIISGIAEHAFDTSPYPVILSLENHCSLAQQDVMAKHLKEILGDKLCSSPLECQLENPENLKLPSPEQLKHKVLIKCSVGSHSNSNHSHKSSSPPSEAVQSTTPSPPASPIGRLSLSDQPNTISSELEKAGTEGGLSRTKSTSNKTSAKLAEINPYCQAHKFKGLEQTLESGKYNNIVSISESSVYKIMDAAESYATNAKLLNLMNNKLITRIYPAANRVTSSNFNPLAFWLLGSQIVALNFQSYDLGMQLNRAMFPLNRGGYILKPKYMRGSDKLLDIESSEHKYVIDLHLISAHHLPNPKSGINSADEIDPFVEIELLSHNTTLSFNSGNQTILLNEGKTDLNEYPPFLTHNLNQGRPNLISSMVRYSYRSRIVKNNGFNPKFSQKFQFTIGDLNMSFLRFKVSNFNQTTFNTLIGTFCIKLGHLNQGYQYLPVYNQYGKPIKFAKIFIWSSVSRYNANTVLNHTPAPPAPETKPNIPPTEYSSPPATLATLAGGNQPPHM</sequence>
<dbReference type="PROSITE" id="PS50222">
    <property type="entry name" value="EF_HAND_2"/>
    <property type="match status" value="1"/>
</dbReference>
<evidence type="ECO:0000259" key="11">
    <source>
        <dbReference type="PROSITE" id="PS50222"/>
    </source>
</evidence>
<evidence type="ECO:0000256" key="8">
    <source>
        <dbReference type="SAM" id="MobiDB-lite"/>
    </source>
</evidence>
<dbReference type="AlphaFoldDB" id="A0A137PFR2"/>
<keyword evidence="2 7" id="KW-0378">Hydrolase</keyword>
<keyword evidence="4 7" id="KW-0442">Lipid degradation</keyword>
<dbReference type="PANTHER" id="PTHR10336">
    <property type="entry name" value="PHOSPHOINOSITIDE-SPECIFIC PHOSPHOLIPASE C FAMILY PROTEIN"/>
    <property type="match status" value="1"/>
</dbReference>
<dbReference type="EMBL" id="KQ964431">
    <property type="protein sequence ID" value="KXN73839.1"/>
    <property type="molecule type" value="Genomic_DNA"/>
</dbReference>
<feature type="compositionally biased region" description="Low complexity" evidence="8">
    <location>
        <begin position="456"/>
        <end position="471"/>
    </location>
</feature>
<dbReference type="PROSITE" id="PS50008">
    <property type="entry name" value="PIPLC_Y_DOMAIN"/>
    <property type="match status" value="1"/>
</dbReference>
<organism evidence="12 13">
    <name type="scientific">Conidiobolus coronatus (strain ATCC 28846 / CBS 209.66 / NRRL 28638)</name>
    <name type="common">Delacroixia coronata</name>
    <dbReference type="NCBI Taxonomy" id="796925"/>
    <lineage>
        <taxon>Eukaryota</taxon>
        <taxon>Fungi</taxon>
        <taxon>Fungi incertae sedis</taxon>
        <taxon>Zoopagomycota</taxon>
        <taxon>Entomophthoromycotina</taxon>
        <taxon>Entomophthoromycetes</taxon>
        <taxon>Entomophthorales</taxon>
        <taxon>Ancylistaceae</taxon>
        <taxon>Conidiobolus</taxon>
    </lineage>
</organism>
<dbReference type="Gene3D" id="2.30.29.30">
    <property type="entry name" value="Pleckstrin-homology domain (PH domain)/Phosphotyrosine-binding domain (PTB)"/>
    <property type="match status" value="1"/>
</dbReference>
<feature type="compositionally biased region" description="Polar residues" evidence="8">
    <location>
        <begin position="491"/>
        <end position="500"/>
    </location>
</feature>
<dbReference type="PROSITE" id="PS50004">
    <property type="entry name" value="C2"/>
    <property type="match status" value="1"/>
</dbReference>
<dbReference type="Pfam" id="PF00387">
    <property type="entry name" value="PI-PLC-Y"/>
    <property type="match status" value="1"/>
</dbReference>
<evidence type="ECO:0000256" key="5">
    <source>
        <dbReference type="ARBA" id="ARBA00023098"/>
    </source>
</evidence>
<proteinExistence type="predicted"/>
<dbReference type="InterPro" id="IPR000008">
    <property type="entry name" value="C2_dom"/>
</dbReference>
<feature type="domain" description="PI-PLC Y-box" evidence="10">
    <location>
        <begin position="525"/>
        <end position="646"/>
    </location>
</feature>
<dbReference type="SUPFAM" id="SSF47473">
    <property type="entry name" value="EF-hand"/>
    <property type="match status" value="1"/>
</dbReference>
<dbReference type="Proteomes" id="UP000070444">
    <property type="component" value="Unassembled WGS sequence"/>
</dbReference>
<feature type="compositionally biased region" description="Polar residues" evidence="8">
    <location>
        <begin position="513"/>
        <end position="522"/>
    </location>
</feature>
<accession>A0A137PFR2</accession>
<dbReference type="PANTHER" id="PTHR10336:SF36">
    <property type="entry name" value="1-PHOSPHATIDYLINOSITOL 4,5-BISPHOSPHATE PHOSPHODIESTERASE BETA-4"/>
    <property type="match status" value="1"/>
</dbReference>
<dbReference type="CDD" id="cd15898">
    <property type="entry name" value="EFh_PI-PLC"/>
    <property type="match status" value="1"/>
</dbReference>
<dbReference type="CDD" id="cd00275">
    <property type="entry name" value="C2_PLC_like"/>
    <property type="match status" value="1"/>
</dbReference>
<dbReference type="Gene3D" id="2.60.40.150">
    <property type="entry name" value="C2 domain"/>
    <property type="match status" value="1"/>
</dbReference>
<evidence type="ECO:0000256" key="6">
    <source>
        <dbReference type="ARBA" id="ARBA00023224"/>
    </source>
</evidence>
<dbReference type="SMART" id="SM00149">
    <property type="entry name" value="PLCYc"/>
    <property type="match status" value="1"/>
</dbReference>
<comment type="catalytic activity">
    <reaction evidence="7">
        <text>a 1,2-diacyl-sn-glycero-3-phospho-(1D-myo-inositol-4,5-bisphosphate) + H2O = 1D-myo-inositol 1,4,5-trisphosphate + a 1,2-diacyl-sn-glycerol + H(+)</text>
        <dbReference type="Rhea" id="RHEA:33179"/>
        <dbReference type="ChEBI" id="CHEBI:15377"/>
        <dbReference type="ChEBI" id="CHEBI:15378"/>
        <dbReference type="ChEBI" id="CHEBI:17815"/>
        <dbReference type="ChEBI" id="CHEBI:58456"/>
        <dbReference type="ChEBI" id="CHEBI:203600"/>
        <dbReference type="EC" id="3.1.4.11"/>
    </reaction>
</comment>
<reference evidence="12 13" key="1">
    <citation type="journal article" date="2015" name="Genome Biol. Evol.">
        <title>Phylogenomic analyses indicate that early fungi evolved digesting cell walls of algal ancestors of land plants.</title>
        <authorList>
            <person name="Chang Y."/>
            <person name="Wang S."/>
            <person name="Sekimoto S."/>
            <person name="Aerts A.L."/>
            <person name="Choi C."/>
            <person name="Clum A."/>
            <person name="LaButti K.M."/>
            <person name="Lindquist E.A."/>
            <person name="Yee Ngan C."/>
            <person name="Ohm R.A."/>
            <person name="Salamov A.A."/>
            <person name="Grigoriev I.V."/>
            <person name="Spatafora J.W."/>
            <person name="Berbee M.L."/>
        </authorList>
    </citation>
    <scope>NUCLEOTIDE SEQUENCE [LARGE SCALE GENOMIC DNA]</scope>
    <source>
        <strain evidence="12 13">NRRL 28638</strain>
    </source>
</reference>
<name>A0A137PFR2_CONC2</name>
<dbReference type="Gene3D" id="3.20.20.190">
    <property type="entry name" value="Phosphatidylinositol (PI) phosphodiesterase"/>
    <property type="match status" value="1"/>
</dbReference>
<keyword evidence="5 7" id="KW-0443">Lipid metabolism</keyword>
<dbReference type="InterPro" id="IPR001192">
    <property type="entry name" value="PI-PLC_fam"/>
</dbReference>
<keyword evidence="13" id="KW-1185">Reference proteome</keyword>
<dbReference type="SUPFAM" id="SSF49562">
    <property type="entry name" value="C2 domain (Calcium/lipid-binding domain, CaLB)"/>
    <property type="match status" value="1"/>
</dbReference>
<dbReference type="InterPro" id="IPR002048">
    <property type="entry name" value="EF_hand_dom"/>
</dbReference>
<dbReference type="GO" id="GO:0016042">
    <property type="term" value="P:lipid catabolic process"/>
    <property type="evidence" value="ECO:0007669"/>
    <property type="project" value="UniProtKB-KW"/>
</dbReference>
<dbReference type="CDD" id="cd08558">
    <property type="entry name" value="PI-PLCc_eukaryota"/>
    <property type="match status" value="1"/>
</dbReference>
<feature type="domain" description="EF-hand" evidence="11">
    <location>
        <begin position="151"/>
        <end position="186"/>
    </location>
</feature>
<dbReference type="PROSITE" id="PS50007">
    <property type="entry name" value="PIPLC_X_DOMAIN"/>
    <property type="match status" value="1"/>
</dbReference>
<dbReference type="SUPFAM" id="SSF50729">
    <property type="entry name" value="PH domain-like"/>
    <property type="match status" value="1"/>
</dbReference>
<dbReference type="GO" id="GO:0005509">
    <property type="term" value="F:calcium ion binding"/>
    <property type="evidence" value="ECO:0007669"/>
    <property type="project" value="InterPro"/>
</dbReference>
<dbReference type="InterPro" id="IPR017946">
    <property type="entry name" value="PLC-like_Pdiesterase_TIM-brl"/>
</dbReference>
<feature type="region of interest" description="Disordered" evidence="8">
    <location>
        <begin position="840"/>
        <end position="878"/>
    </location>
</feature>
<dbReference type="SMART" id="SM00239">
    <property type="entry name" value="C2"/>
    <property type="match status" value="1"/>
</dbReference>
<dbReference type="Pfam" id="PF00388">
    <property type="entry name" value="PI-PLC-X"/>
    <property type="match status" value="1"/>
</dbReference>
<dbReference type="InterPro" id="IPR035892">
    <property type="entry name" value="C2_domain_sf"/>
</dbReference>
<evidence type="ECO:0000256" key="4">
    <source>
        <dbReference type="ARBA" id="ARBA00022963"/>
    </source>
</evidence>
<evidence type="ECO:0000256" key="3">
    <source>
        <dbReference type="ARBA" id="ARBA00022837"/>
    </source>
</evidence>
<dbReference type="SMART" id="SM00148">
    <property type="entry name" value="PLCXc"/>
    <property type="match status" value="1"/>
</dbReference>
<evidence type="ECO:0000313" key="12">
    <source>
        <dbReference type="EMBL" id="KXN73839.1"/>
    </source>
</evidence>
<dbReference type="OMA" id="HWQREMS"/>
<dbReference type="GO" id="GO:0004435">
    <property type="term" value="F:phosphatidylinositol-4,5-bisphosphate phospholipase C activity"/>
    <property type="evidence" value="ECO:0007669"/>
    <property type="project" value="UniProtKB-EC"/>
</dbReference>
<dbReference type="PROSITE" id="PS00018">
    <property type="entry name" value="EF_HAND_1"/>
    <property type="match status" value="1"/>
</dbReference>
<protein>
    <recommendedName>
        <fullName evidence="1 7">Phosphoinositide phospholipase C</fullName>
        <ecNumber evidence="1 7">3.1.4.11</ecNumber>
    </recommendedName>
</protein>
<dbReference type="PRINTS" id="PR00390">
    <property type="entry name" value="PHPHLIPASEC"/>
</dbReference>
<keyword evidence="3" id="KW-0106">Calcium</keyword>
<feature type="domain" description="C2" evidence="9">
    <location>
        <begin position="646"/>
        <end position="813"/>
    </location>
</feature>
<dbReference type="InterPro" id="IPR001711">
    <property type="entry name" value="PLipase_C_Pinositol-sp_Y"/>
</dbReference>
<evidence type="ECO:0000256" key="2">
    <source>
        <dbReference type="ARBA" id="ARBA00022801"/>
    </source>
</evidence>
<dbReference type="SUPFAM" id="SSF51695">
    <property type="entry name" value="PLC-like phosphodiesterases"/>
    <property type="match status" value="1"/>
</dbReference>
<feature type="region of interest" description="Disordered" evidence="8">
    <location>
        <begin position="456"/>
        <end position="522"/>
    </location>
</feature>
<dbReference type="OrthoDB" id="269822at2759"/>
<evidence type="ECO:0000256" key="7">
    <source>
        <dbReference type="RuleBase" id="RU361133"/>
    </source>
</evidence>
<evidence type="ECO:0000256" key="1">
    <source>
        <dbReference type="ARBA" id="ARBA00012368"/>
    </source>
</evidence>
<dbReference type="GO" id="GO:0051209">
    <property type="term" value="P:release of sequestered calcium ion into cytosol"/>
    <property type="evidence" value="ECO:0007669"/>
    <property type="project" value="TreeGrafter"/>
</dbReference>
<dbReference type="InterPro" id="IPR011993">
    <property type="entry name" value="PH-like_dom_sf"/>
</dbReference>
<dbReference type="STRING" id="796925.A0A137PFR2"/>
<dbReference type="InterPro" id="IPR011992">
    <property type="entry name" value="EF-hand-dom_pair"/>
</dbReference>
<gene>
    <name evidence="12" type="ORF">CONCODRAFT_3249</name>
</gene>
<dbReference type="GO" id="GO:0048015">
    <property type="term" value="P:phosphatidylinositol-mediated signaling"/>
    <property type="evidence" value="ECO:0007669"/>
    <property type="project" value="TreeGrafter"/>
</dbReference>
<dbReference type="EC" id="3.1.4.11" evidence="1 7"/>
<dbReference type="Pfam" id="PF00168">
    <property type="entry name" value="C2"/>
    <property type="match status" value="1"/>
</dbReference>
<evidence type="ECO:0000259" key="9">
    <source>
        <dbReference type="PROSITE" id="PS50004"/>
    </source>
</evidence>
<keyword evidence="6" id="KW-0807">Transducer</keyword>
<dbReference type="InterPro" id="IPR000909">
    <property type="entry name" value="PLipase_C_PInositol-sp_X_dom"/>
</dbReference>
<feature type="compositionally biased region" description="Pro residues" evidence="8">
    <location>
        <begin position="843"/>
        <end position="855"/>
    </location>
</feature>
<evidence type="ECO:0000313" key="13">
    <source>
        <dbReference type="Proteomes" id="UP000070444"/>
    </source>
</evidence>
<dbReference type="Gene3D" id="1.10.238.10">
    <property type="entry name" value="EF-hand"/>
    <property type="match status" value="1"/>
</dbReference>
<dbReference type="InterPro" id="IPR018247">
    <property type="entry name" value="EF_Hand_1_Ca_BS"/>
</dbReference>
<evidence type="ECO:0000259" key="10">
    <source>
        <dbReference type="PROSITE" id="PS50008"/>
    </source>
</evidence>